<comment type="caution">
    <text evidence="4">The sequence shown here is derived from an EMBL/GenBank/DDBJ whole genome shotgun (WGS) entry which is preliminary data.</text>
</comment>
<dbReference type="InterPro" id="IPR002068">
    <property type="entry name" value="A-crystallin/Hsp20_dom"/>
</dbReference>
<evidence type="ECO:0000256" key="2">
    <source>
        <dbReference type="RuleBase" id="RU003616"/>
    </source>
</evidence>
<name>A0A928TQI8_UNCKA</name>
<dbReference type="AlphaFoldDB" id="A0A928TQI8"/>
<dbReference type="Gene3D" id="2.60.40.790">
    <property type="match status" value="1"/>
</dbReference>
<dbReference type="InterPro" id="IPR008978">
    <property type="entry name" value="HSP20-like_chaperone"/>
</dbReference>
<dbReference type="SUPFAM" id="SSF49764">
    <property type="entry name" value="HSP20-like chaperones"/>
    <property type="match status" value="1"/>
</dbReference>
<proteinExistence type="inferred from homology"/>
<accession>A0A928TQI8</accession>
<comment type="similarity">
    <text evidence="1 2">Belongs to the small heat shock protein (HSP20) family.</text>
</comment>
<feature type="domain" description="SHSP" evidence="3">
    <location>
        <begin position="13"/>
        <end position="124"/>
    </location>
</feature>
<dbReference type="EMBL" id="JABTTY010000001">
    <property type="protein sequence ID" value="MBE7525334.1"/>
    <property type="molecule type" value="Genomic_DNA"/>
</dbReference>
<evidence type="ECO:0000259" key="3">
    <source>
        <dbReference type="PROSITE" id="PS01031"/>
    </source>
</evidence>
<dbReference type="Pfam" id="PF00011">
    <property type="entry name" value="HSP20"/>
    <property type="match status" value="1"/>
</dbReference>
<organism evidence="4 5">
    <name type="scientific">candidate division WWE3 bacterium</name>
    <dbReference type="NCBI Taxonomy" id="2053526"/>
    <lineage>
        <taxon>Bacteria</taxon>
        <taxon>Katanobacteria</taxon>
    </lineage>
</organism>
<dbReference type="PANTHER" id="PTHR11527">
    <property type="entry name" value="HEAT-SHOCK PROTEIN 20 FAMILY MEMBER"/>
    <property type="match status" value="1"/>
</dbReference>
<protein>
    <submittedName>
        <fullName evidence="4">Hsp20/alpha crystallin family protein</fullName>
    </submittedName>
</protein>
<evidence type="ECO:0000256" key="1">
    <source>
        <dbReference type="PROSITE-ProRule" id="PRU00285"/>
    </source>
</evidence>
<sequence length="125" mass="14264">MFSRSHDMPEWSTPIDEGQLSVDVFRDKNDLVIRSTVAGAKPDDLDIAIHGDLLTIRGRRESEHDITEDNWFYRECYWGNFSRSIVLPYEVTADKASAALKNGVLEIRVPISQAAEKSIRVRVEE</sequence>
<dbReference type="Proteomes" id="UP000710385">
    <property type="component" value="Unassembled WGS sequence"/>
</dbReference>
<evidence type="ECO:0000313" key="5">
    <source>
        <dbReference type="Proteomes" id="UP000710385"/>
    </source>
</evidence>
<evidence type="ECO:0000313" key="4">
    <source>
        <dbReference type="EMBL" id="MBE7525334.1"/>
    </source>
</evidence>
<dbReference type="PROSITE" id="PS01031">
    <property type="entry name" value="SHSP"/>
    <property type="match status" value="1"/>
</dbReference>
<dbReference type="CDD" id="cd06464">
    <property type="entry name" value="ACD_sHsps-like"/>
    <property type="match status" value="1"/>
</dbReference>
<dbReference type="InterPro" id="IPR031107">
    <property type="entry name" value="Small_HSP"/>
</dbReference>
<gene>
    <name evidence="4" type="ORF">HS096_03025</name>
</gene>
<reference evidence="4" key="1">
    <citation type="submission" date="2020-05" db="EMBL/GenBank/DDBJ databases">
        <title>High-Quality Genomes of Partial-Nitritation/Anammox System by Hierarchical Clustering Based Hybrid Assembly.</title>
        <authorList>
            <person name="Liu L."/>
            <person name="Wang Y."/>
            <person name="Che Y."/>
            <person name="Chen Y."/>
            <person name="Xia Y."/>
            <person name="Luo R."/>
            <person name="Cheng S.H."/>
            <person name="Zheng C."/>
            <person name="Zhang T."/>
        </authorList>
    </citation>
    <scope>NUCLEOTIDE SEQUENCE</scope>
    <source>
        <strain evidence="4">H1_PAT1</strain>
    </source>
</reference>